<comment type="subcellular location">
    <subcellularLocation>
        <location evidence="1 7">Cell membrane</location>
        <topology evidence="1 7">Multi-pass membrane protein</topology>
    </subcellularLocation>
</comment>
<evidence type="ECO:0000259" key="8">
    <source>
        <dbReference type="Pfam" id="PF09335"/>
    </source>
</evidence>
<gene>
    <name evidence="9" type="ORF">PQU95_08710</name>
</gene>
<keyword evidence="5 7" id="KW-1133">Transmembrane helix</keyword>
<reference evidence="9 10" key="1">
    <citation type="submission" date="2023-01" db="EMBL/GenBank/DDBJ databases">
        <title>Novel species of the genus Vogesella isolated from rivers.</title>
        <authorList>
            <person name="Lu H."/>
        </authorList>
    </citation>
    <scope>NUCLEOTIDE SEQUENCE [LARGE SCALE GENOMIC DNA]</scope>
    <source>
        <strain evidence="9 10">DC21W</strain>
    </source>
</reference>
<evidence type="ECO:0000256" key="5">
    <source>
        <dbReference type="ARBA" id="ARBA00022989"/>
    </source>
</evidence>
<feature type="transmembrane region" description="Helical" evidence="7">
    <location>
        <begin position="152"/>
        <end position="174"/>
    </location>
</feature>
<keyword evidence="4 7" id="KW-0812">Transmembrane</keyword>
<protein>
    <submittedName>
        <fullName evidence="9">DedA family protein</fullName>
    </submittedName>
</protein>
<feature type="transmembrane region" description="Helical" evidence="7">
    <location>
        <begin position="53"/>
        <end position="80"/>
    </location>
</feature>
<proteinExistence type="inferred from homology"/>
<feature type="domain" description="VTT" evidence="8">
    <location>
        <begin position="47"/>
        <end position="172"/>
    </location>
</feature>
<comment type="caution">
    <text evidence="9">The sequence shown here is derived from an EMBL/GenBank/DDBJ whole genome shotgun (WGS) entry which is preliminary data.</text>
</comment>
<organism evidence="9 10">
    <name type="scientific">Vogesella aquatica</name>
    <dbReference type="NCBI Taxonomy" id="2984206"/>
    <lineage>
        <taxon>Bacteria</taxon>
        <taxon>Pseudomonadati</taxon>
        <taxon>Pseudomonadota</taxon>
        <taxon>Betaproteobacteria</taxon>
        <taxon>Neisseriales</taxon>
        <taxon>Chromobacteriaceae</taxon>
        <taxon>Vogesella</taxon>
    </lineage>
</organism>
<dbReference type="InterPro" id="IPR058127">
    <property type="entry name" value="DedA"/>
</dbReference>
<dbReference type="Proteomes" id="UP001219956">
    <property type="component" value="Unassembled WGS sequence"/>
</dbReference>
<evidence type="ECO:0000256" key="7">
    <source>
        <dbReference type="RuleBase" id="RU367016"/>
    </source>
</evidence>
<accession>A0ABT5IYQ1</accession>
<evidence type="ECO:0000256" key="6">
    <source>
        <dbReference type="ARBA" id="ARBA00023136"/>
    </source>
</evidence>
<evidence type="ECO:0000256" key="4">
    <source>
        <dbReference type="ARBA" id="ARBA00022692"/>
    </source>
</evidence>
<keyword evidence="3 7" id="KW-1003">Cell membrane</keyword>
<dbReference type="Pfam" id="PF09335">
    <property type="entry name" value="VTT_dom"/>
    <property type="match status" value="1"/>
</dbReference>
<feature type="transmembrane region" description="Helical" evidence="7">
    <location>
        <begin position="26"/>
        <end position="47"/>
    </location>
</feature>
<evidence type="ECO:0000256" key="2">
    <source>
        <dbReference type="ARBA" id="ARBA00010792"/>
    </source>
</evidence>
<name>A0ABT5IYQ1_9NEIS</name>
<dbReference type="RefSeq" id="WP_272751691.1">
    <property type="nucleotide sequence ID" value="NZ_JAQQLF010000009.1"/>
</dbReference>
<evidence type="ECO:0000256" key="1">
    <source>
        <dbReference type="ARBA" id="ARBA00004651"/>
    </source>
</evidence>
<evidence type="ECO:0000313" key="10">
    <source>
        <dbReference type="Proteomes" id="UP001219956"/>
    </source>
</evidence>
<sequence>MITFLIDFILHIDVHLAELIARYGTLIYGILFLIVFCETGLVVTPFLPGDSLLFMAGALAAGGQLDLALVMATLGAAAILGDSTNYLVGRTLGNKLFANPQSRIFRREYLTMTEAFYAKHGGKTIILARFAPIVRTFAPFIAGMGHMRYTRFLLSSVAGTVLWVGGFCTLGYAFGNLPVVRHNLSLLMVAIIAVSLAPTVIAVIRSKMAKA</sequence>
<keyword evidence="10" id="KW-1185">Reference proteome</keyword>
<evidence type="ECO:0000256" key="3">
    <source>
        <dbReference type="ARBA" id="ARBA00022475"/>
    </source>
</evidence>
<evidence type="ECO:0000313" key="9">
    <source>
        <dbReference type="EMBL" id="MDC7717288.1"/>
    </source>
</evidence>
<dbReference type="InterPro" id="IPR032818">
    <property type="entry name" value="DedA-like"/>
</dbReference>
<keyword evidence="6 7" id="KW-0472">Membrane</keyword>
<dbReference type="NCBIfam" id="NF008102">
    <property type="entry name" value="PRK10847.1"/>
    <property type="match status" value="1"/>
</dbReference>
<feature type="transmembrane region" description="Helical" evidence="7">
    <location>
        <begin position="186"/>
        <end position="204"/>
    </location>
</feature>
<dbReference type="PANTHER" id="PTHR30353:SF0">
    <property type="entry name" value="TRANSMEMBRANE PROTEIN"/>
    <property type="match status" value="1"/>
</dbReference>
<dbReference type="EMBL" id="JAQQLF010000009">
    <property type="protein sequence ID" value="MDC7717288.1"/>
    <property type="molecule type" value="Genomic_DNA"/>
</dbReference>
<comment type="similarity">
    <text evidence="2 7">Belongs to the DedA family.</text>
</comment>
<dbReference type="PANTHER" id="PTHR30353">
    <property type="entry name" value="INNER MEMBRANE PROTEIN DEDA-RELATED"/>
    <property type="match status" value="1"/>
</dbReference>
<dbReference type="InterPro" id="IPR032816">
    <property type="entry name" value="VTT_dom"/>
</dbReference>